<dbReference type="Proteomes" id="UP000818624">
    <property type="component" value="Chromosome 5"/>
</dbReference>
<gene>
    <name evidence="1" type="ORF">GLX27_004234</name>
</gene>
<proteinExistence type="predicted"/>
<evidence type="ECO:0000313" key="2">
    <source>
        <dbReference type="Proteomes" id="UP000818624"/>
    </source>
</evidence>
<organism evidence="1 2">
    <name type="scientific">Malassezia furfur</name>
    <name type="common">Pityriasis versicolor infection agent</name>
    <name type="synonym">Pityrosporum furfur</name>
    <dbReference type="NCBI Taxonomy" id="55194"/>
    <lineage>
        <taxon>Eukaryota</taxon>
        <taxon>Fungi</taxon>
        <taxon>Dikarya</taxon>
        <taxon>Basidiomycota</taxon>
        <taxon>Ustilaginomycotina</taxon>
        <taxon>Malasseziomycetes</taxon>
        <taxon>Malasseziales</taxon>
        <taxon>Malasseziaceae</taxon>
        <taxon>Malassezia</taxon>
    </lineage>
</organism>
<sequence>MDDEPLLEIRRSGDLRHSDSCICKPGSDEVLARVTMQLGQGRRLYEVYDDRGAPSCASQPFVFAEVRSSEDQYVFKNATGEVIAGAENMYKYYSWMQRKLSSPPTPYVLYYADLTTVRALQLPIKSRKDATFDFHGVPADKVHGTPVQRTLPAGEELRAFVLAAQFLIEGGFGPLTPVDRATLLCLPSEMDQSRAVFLTAGLLGW</sequence>
<accession>A0ABY8EVV7</accession>
<keyword evidence="2" id="KW-1185">Reference proteome</keyword>
<protein>
    <submittedName>
        <fullName evidence="1">Uncharacterized protein</fullName>
    </submittedName>
</protein>
<dbReference type="EMBL" id="CP046238">
    <property type="protein sequence ID" value="WFD49551.1"/>
    <property type="molecule type" value="Genomic_DNA"/>
</dbReference>
<evidence type="ECO:0000313" key="1">
    <source>
        <dbReference type="EMBL" id="WFD49551.1"/>
    </source>
</evidence>
<name>A0ABY8EVV7_MALFU</name>
<reference evidence="1 2" key="1">
    <citation type="journal article" date="2020" name="Elife">
        <title>Loss of centromere function drives karyotype evolution in closely related Malassezia species.</title>
        <authorList>
            <person name="Sankaranarayanan S.R."/>
            <person name="Ianiri G."/>
            <person name="Coelho M.A."/>
            <person name="Reza M.H."/>
            <person name="Thimmappa B.C."/>
            <person name="Ganguly P."/>
            <person name="Vadnala R.N."/>
            <person name="Sun S."/>
            <person name="Siddharthan R."/>
            <person name="Tellgren-Roth C."/>
            <person name="Dawson T.L."/>
            <person name="Heitman J."/>
            <person name="Sanyal K."/>
        </authorList>
    </citation>
    <scope>NUCLEOTIDE SEQUENCE [LARGE SCALE GENOMIC DNA]</scope>
    <source>
        <strain evidence="1">CBS14141</strain>
    </source>
</reference>